<dbReference type="AlphaFoldDB" id="A0A0F9LF89"/>
<gene>
    <name evidence="1" type="ORF">LCGC14_1284710</name>
</gene>
<name>A0A0F9LF89_9ZZZZ</name>
<protein>
    <submittedName>
        <fullName evidence="1">Uncharacterized protein</fullName>
    </submittedName>
</protein>
<comment type="caution">
    <text evidence="1">The sequence shown here is derived from an EMBL/GenBank/DDBJ whole genome shotgun (WGS) entry which is preliminary data.</text>
</comment>
<organism evidence="1">
    <name type="scientific">marine sediment metagenome</name>
    <dbReference type="NCBI Taxonomy" id="412755"/>
    <lineage>
        <taxon>unclassified sequences</taxon>
        <taxon>metagenomes</taxon>
        <taxon>ecological metagenomes</taxon>
    </lineage>
</organism>
<reference evidence="1" key="1">
    <citation type="journal article" date="2015" name="Nature">
        <title>Complex archaea that bridge the gap between prokaryotes and eukaryotes.</title>
        <authorList>
            <person name="Spang A."/>
            <person name="Saw J.H."/>
            <person name="Jorgensen S.L."/>
            <person name="Zaremba-Niedzwiedzka K."/>
            <person name="Martijn J."/>
            <person name="Lind A.E."/>
            <person name="van Eijk R."/>
            <person name="Schleper C."/>
            <person name="Guy L."/>
            <person name="Ettema T.J."/>
        </authorList>
    </citation>
    <scope>NUCLEOTIDE SEQUENCE</scope>
</reference>
<accession>A0A0F9LF89</accession>
<proteinExistence type="predicted"/>
<dbReference type="EMBL" id="LAZR01007341">
    <property type="protein sequence ID" value="KKM85871.1"/>
    <property type="molecule type" value="Genomic_DNA"/>
</dbReference>
<sequence>MRKLLVIALAGVLVLALVATPVMGAGGFDTYGYNYQARLFNGLLGNADRDSDPATYWGHSTDVTTIDGIDYVAPVAGTHLVMKWSKAWDDAKFGPDGIRDNGDELPWTTDAWVTNHYTWTDAQGTHTVYFRIEWTGSGGELWAAFTITRAIFDGQKIR</sequence>
<evidence type="ECO:0000313" key="1">
    <source>
        <dbReference type="EMBL" id="KKM85871.1"/>
    </source>
</evidence>